<proteinExistence type="inferred from homology"/>
<dbReference type="Pfam" id="PF06925">
    <property type="entry name" value="MGDG_synth"/>
    <property type="match status" value="1"/>
</dbReference>
<evidence type="ECO:0000313" key="8">
    <source>
        <dbReference type="EMBL" id="MFC4600657.1"/>
    </source>
</evidence>
<keyword evidence="4" id="KW-0808">Transferase</keyword>
<evidence type="ECO:0000313" key="9">
    <source>
        <dbReference type="Proteomes" id="UP001596028"/>
    </source>
</evidence>
<dbReference type="Pfam" id="PF04101">
    <property type="entry name" value="Glyco_tran_28_C"/>
    <property type="match status" value="1"/>
</dbReference>
<dbReference type="PANTHER" id="PTHR43025:SF3">
    <property type="entry name" value="MONOGALACTOSYLDIACYLGLYCEROL SYNTHASE 1, CHLOROPLASTIC"/>
    <property type="match status" value="1"/>
</dbReference>
<evidence type="ECO:0000256" key="3">
    <source>
        <dbReference type="ARBA" id="ARBA00022676"/>
    </source>
</evidence>
<sequence>MMHNPLKVFILYARFGDGHWQAASALQQSFAQLGQVEVKLVDLLKESHPVLNGVSRFVYRKSYTVLPQAYGWVYQRTKTMKPDSLLASWLHSFGVPALLRMVEKERPDAIVHTFPTLACPQVMQKMRRKIPMFNVITDFDLHLRWVHPEIDKYYVATDDMRRQLCELGVVPDRVAATGIPIRSGFQALSESSASSAGKPTVLIMASAGMTLVHATRLCRCLASRCRARVVVVCGRNRALQQALETNLKGDPHVTILGYVDRIQDWMAAASCIVTKPGGLTLSEAIAAGLPIFLYRPVPGQEYNNARYLESKGAAVVCQTIGQMTNAIADLLENPKLRERTVQALQALRKPDAADTIALDIARQLNIMEVVSGVDTRRSRRRDELSGVPTPQEPQRRAVCEQVIP</sequence>
<dbReference type="InterPro" id="IPR007235">
    <property type="entry name" value="Glyco_trans_28_C"/>
</dbReference>
<evidence type="ECO:0000259" key="7">
    <source>
        <dbReference type="Pfam" id="PF06925"/>
    </source>
</evidence>
<feature type="domain" description="Glycosyl transferase family 28 C-terminal" evidence="6">
    <location>
        <begin position="224"/>
        <end position="355"/>
    </location>
</feature>
<feature type="domain" description="Diacylglycerol glucosyltransferase N-terminal" evidence="7">
    <location>
        <begin position="19"/>
        <end position="181"/>
    </location>
</feature>
<dbReference type="InterPro" id="IPR009695">
    <property type="entry name" value="Diacylglyc_glucosyltr_N"/>
</dbReference>
<dbReference type="InterPro" id="IPR050519">
    <property type="entry name" value="Glycosyltransf_28_UgtP"/>
</dbReference>
<evidence type="ECO:0000256" key="4">
    <source>
        <dbReference type="ARBA" id="ARBA00022679"/>
    </source>
</evidence>
<keyword evidence="3" id="KW-0328">Glycosyltransferase</keyword>
<evidence type="ECO:0000256" key="2">
    <source>
        <dbReference type="ARBA" id="ARBA00006962"/>
    </source>
</evidence>
<dbReference type="PANTHER" id="PTHR43025">
    <property type="entry name" value="MONOGALACTOSYLDIACYLGLYCEROL SYNTHASE"/>
    <property type="match status" value="1"/>
</dbReference>
<evidence type="ECO:0000259" key="6">
    <source>
        <dbReference type="Pfam" id="PF04101"/>
    </source>
</evidence>
<dbReference type="RefSeq" id="WP_378099934.1">
    <property type="nucleotide sequence ID" value="NZ_JBHSEP010000018.1"/>
</dbReference>
<organism evidence="8 9">
    <name type="scientific">Cohnella hongkongensis</name>
    <dbReference type="NCBI Taxonomy" id="178337"/>
    <lineage>
        <taxon>Bacteria</taxon>
        <taxon>Bacillati</taxon>
        <taxon>Bacillota</taxon>
        <taxon>Bacilli</taxon>
        <taxon>Bacillales</taxon>
        <taxon>Paenibacillaceae</taxon>
        <taxon>Cohnella</taxon>
    </lineage>
</organism>
<comment type="caution">
    <text evidence="8">The sequence shown here is derived from an EMBL/GenBank/DDBJ whole genome shotgun (WGS) entry which is preliminary data.</text>
</comment>
<accession>A0ABV9FG69</accession>
<dbReference type="Proteomes" id="UP001596028">
    <property type="component" value="Unassembled WGS sequence"/>
</dbReference>
<name>A0ABV9FG69_9BACL</name>
<comment type="similarity">
    <text evidence="2">Belongs to the glycosyltransferase 28 family.</text>
</comment>
<comment type="subcellular location">
    <subcellularLocation>
        <location evidence="1">Membrane</location>
    </subcellularLocation>
</comment>
<protein>
    <submittedName>
        <fullName evidence="8">Glycosyltransferase</fullName>
    </submittedName>
</protein>
<dbReference type="EMBL" id="JBHSEP010000018">
    <property type="protein sequence ID" value="MFC4600657.1"/>
    <property type="molecule type" value="Genomic_DNA"/>
</dbReference>
<gene>
    <name evidence="8" type="ORF">ACFO3S_20605</name>
</gene>
<evidence type="ECO:0000256" key="5">
    <source>
        <dbReference type="SAM" id="MobiDB-lite"/>
    </source>
</evidence>
<reference evidence="9" key="1">
    <citation type="journal article" date="2019" name="Int. J. Syst. Evol. Microbiol.">
        <title>The Global Catalogue of Microorganisms (GCM) 10K type strain sequencing project: providing services to taxonomists for standard genome sequencing and annotation.</title>
        <authorList>
            <consortium name="The Broad Institute Genomics Platform"/>
            <consortium name="The Broad Institute Genome Sequencing Center for Infectious Disease"/>
            <person name="Wu L."/>
            <person name="Ma J."/>
        </authorList>
    </citation>
    <scope>NUCLEOTIDE SEQUENCE [LARGE SCALE GENOMIC DNA]</scope>
    <source>
        <strain evidence="9">CCUG 49571</strain>
    </source>
</reference>
<dbReference type="Gene3D" id="3.40.50.2000">
    <property type="entry name" value="Glycogen Phosphorylase B"/>
    <property type="match status" value="1"/>
</dbReference>
<evidence type="ECO:0000256" key="1">
    <source>
        <dbReference type="ARBA" id="ARBA00004370"/>
    </source>
</evidence>
<dbReference type="SUPFAM" id="SSF53756">
    <property type="entry name" value="UDP-Glycosyltransferase/glycogen phosphorylase"/>
    <property type="match status" value="1"/>
</dbReference>
<feature type="region of interest" description="Disordered" evidence="5">
    <location>
        <begin position="377"/>
        <end position="404"/>
    </location>
</feature>
<keyword evidence="9" id="KW-1185">Reference proteome</keyword>